<comment type="subcellular location">
    <subcellularLocation>
        <location evidence="1">Membrane</location>
        <topology evidence="1">Multi-pass membrane protein</topology>
    </subcellularLocation>
</comment>
<accession>A0A0C3ECX1</accession>
<dbReference type="STRING" id="1036808.A0A0C3ECX1"/>
<organism evidence="7 8">
    <name type="scientific">Scleroderma citrinum Foug A</name>
    <dbReference type="NCBI Taxonomy" id="1036808"/>
    <lineage>
        <taxon>Eukaryota</taxon>
        <taxon>Fungi</taxon>
        <taxon>Dikarya</taxon>
        <taxon>Basidiomycota</taxon>
        <taxon>Agaricomycotina</taxon>
        <taxon>Agaricomycetes</taxon>
        <taxon>Agaricomycetidae</taxon>
        <taxon>Boletales</taxon>
        <taxon>Sclerodermatineae</taxon>
        <taxon>Sclerodermataceae</taxon>
        <taxon>Scleroderma</taxon>
    </lineage>
</organism>
<evidence type="ECO:0000256" key="5">
    <source>
        <dbReference type="SAM" id="Phobius"/>
    </source>
</evidence>
<dbReference type="HOGENOM" id="CLU_081616_2_0_1"/>
<name>A0A0C3ECX1_9AGAM</name>
<dbReference type="InParanoid" id="A0A0C3ECX1"/>
<evidence type="ECO:0000256" key="1">
    <source>
        <dbReference type="ARBA" id="ARBA00004141"/>
    </source>
</evidence>
<dbReference type="InterPro" id="IPR013717">
    <property type="entry name" value="PIG-P"/>
</dbReference>
<sequence length="150" mass="16637">MVGQTQPTSPVSISGHDGHRSRAPEFYGFVAWTSTSLAFVIFVLWAILPDEQLRYLGITWYPNREWAVLLPAYSVMLVLLTYFTYFSLALAQTPAFSDVCAFADTQAHLAASNASSPYLQHGGINTVPEPHDVPIGVVNQVLYGPKKYRE</sequence>
<evidence type="ECO:0000313" key="8">
    <source>
        <dbReference type="Proteomes" id="UP000053989"/>
    </source>
</evidence>
<evidence type="ECO:0000256" key="4">
    <source>
        <dbReference type="ARBA" id="ARBA00023136"/>
    </source>
</evidence>
<reference evidence="8" key="2">
    <citation type="submission" date="2015-01" db="EMBL/GenBank/DDBJ databases">
        <title>Evolutionary Origins and Diversification of the Mycorrhizal Mutualists.</title>
        <authorList>
            <consortium name="DOE Joint Genome Institute"/>
            <consortium name="Mycorrhizal Genomics Consortium"/>
            <person name="Kohler A."/>
            <person name="Kuo A."/>
            <person name="Nagy L.G."/>
            <person name="Floudas D."/>
            <person name="Copeland A."/>
            <person name="Barry K.W."/>
            <person name="Cichocki N."/>
            <person name="Veneault-Fourrey C."/>
            <person name="LaButti K."/>
            <person name="Lindquist E.A."/>
            <person name="Lipzen A."/>
            <person name="Lundell T."/>
            <person name="Morin E."/>
            <person name="Murat C."/>
            <person name="Riley R."/>
            <person name="Ohm R."/>
            <person name="Sun H."/>
            <person name="Tunlid A."/>
            <person name="Henrissat B."/>
            <person name="Grigoriev I.V."/>
            <person name="Hibbett D.S."/>
            <person name="Martin F."/>
        </authorList>
    </citation>
    <scope>NUCLEOTIDE SEQUENCE [LARGE SCALE GENOMIC DNA]</scope>
    <source>
        <strain evidence="8">Foug A</strain>
    </source>
</reference>
<dbReference type="Proteomes" id="UP000053989">
    <property type="component" value="Unassembled WGS sequence"/>
</dbReference>
<evidence type="ECO:0000313" key="7">
    <source>
        <dbReference type="EMBL" id="KIM70540.1"/>
    </source>
</evidence>
<dbReference type="GO" id="GO:0016020">
    <property type="term" value="C:membrane"/>
    <property type="evidence" value="ECO:0007669"/>
    <property type="project" value="UniProtKB-SubCell"/>
</dbReference>
<dbReference type="OrthoDB" id="690928at2759"/>
<dbReference type="InterPro" id="IPR052263">
    <property type="entry name" value="GPI_Anchor_Biosynth"/>
</dbReference>
<keyword evidence="3 5" id="KW-1133">Transmembrane helix</keyword>
<dbReference type="EMBL" id="KN822004">
    <property type="protein sequence ID" value="KIM70540.1"/>
    <property type="molecule type" value="Genomic_DNA"/>
</dbReference>
<dbReference type="PANTHER" id="PTHR46346">
    <property type="entry name" value="PHOSPHATIDYLINOSITOL N-ACETYLGLUCOSAMINYLTRANSFERASE SUBUNIT P"/>
    <property type="match status" value="1"/>
</dbReference>
<protein>
    <recommendedName>
        <fullName evidence="6">PIG-P domain-containing protein</fullName>
    </recommendedName>
</protein>
<proteinExistence type="predicted"/>
<dbReference type="GO" id="GO:0006506">
    <property type="term" value="P:GPI anchor biosynthetic process"/>
    <property type="evidence" value="ECO:0007669"/>
    <property type="project" value="TreeGrafter"/>
</dbReference>
<evidence type="ECO:0000256" key="2">
    <source>
        <dbReference type="ARBA" id="ARBA00022692"/>
    </source>
</evidence>
<keyword evidence="4 5" id="KW-0472">Membrane</keyword>
<feature type="transmembrane region" description="Helical" evidence="5">
    <location>
        <begin position="26"/>
        <end position="48"/>
    </location>
</feature>
<evidence type="ECO:0000256" key="3">
    <source>
        <dbReference type="ARBA" id="ARBA00022989"/>
    </source>
</evidence>
<keyword evidence="2 5" id="KW-0812">Transmembrane</keyword>
<reference evidence="7 8" key="1">
    <citation type="submission" date="2014-04" db="EMBL/GenBank/DDBJ databases">
        <authorList>
            <consortium name="DOE Joint Genome Institute"/>
            <person name="Kuo A."/>
            <person name="Kohler A."/>
            <person name="Nagy L.G."/>
            <person name="Floudas D."/>
            <person name="Copeland A."/>
            <person name="Barry K.W."/>
            <person name="Cichocki N."/>
            <person name="Veneault-Fourrey C."/>
            <person name="LaButti K."/>
            <person name="Lindquist E.A."/>
            <person name="Lipzen A."/>
            <person name="Lundell T."/>
            <person name="Morin E."/>
            <person name="Murat C."/>
            <person name="Sun H."/>
            <person name="Tunlid A."/>
            <person name="Henrissat B."/>
            <person name="Grigoriev I.V."/>
            <person name="Hibbett D.S."/>
            <person name="Martin F."/>
            <person name="Nordberg H.P."/>
            <person name="Cantor M.N."/>
            <person name="Hua S.X."/>
        </authorList>
    </citation>
    <scope>NUCLEOTIDE SEQUENCE [LARGE SCALE GENOMIC DNA]</scope>
    <source>
        <strain evidence="7 8">Foug A</strain>
    </source>
</reference>
<dbReference type="AlphaFoldDB" id="A0A0C3ECX1"/>
<dbReference type="PANTHER" id="PTHR46346:SF1">
    <property type="entry name" value="PHOSPHATIDYLINOSITOL N-ACETYLGLUCOSAMINYLTRANSFERASE SUBUNIT P"/>
    <property type="match status" value="1"/>
</dbReference>
<dbReference type="GO" id="GO:0005783">
    <property type="term" value="C:endoplasmic reticulum"/>
    <property type="evidence" value="ECO:0007669"/>
    <property type="project" value="TreeGrafter"/>
</dbReference>
<evidence type="ECO:0000259" key="6">
    <source>
        <dbReference type="Pfam" id="PF08510"/>
    </source>
</evidence>
<gene>
    <name evidence="7" type="ORF">SCLCIDRAFT_1206665</name>
</gene>
<feature type="domain" description="PIG-P" evidence="6">
    <location>
        <begin position="25"/>
        <end position="143"/>
    </location>
</feature>
<dbReference type="Pfam" id="PF08510">
    <property type="entry name" value="PIG-P"/>
    <property type="match status" value="1"/>
</dbReference>
<feature type="transmembrane region" description="Helical" evidence="5">
    <location>
        <begin position="68"/>
        <end position="88"/>
    </location>
</feature>
<keyword evidence="8" id="KW-1185">Reference proteome</keyword>